<dbReference type="EMBL" id="JANUGW010000030">
    <property type="protein sequence ID" value="MCS0585235.1"/>
    <property type="molecule type" value="Genomic_DNA"/>
</dbReference>
<dbReference type="CDD" id="cd00158">
    <property type="entry name" value="RHOD"/>
    <property type="match status" value="1"/>
</dbReference>
<comment type="caution">
    <text evidence="2">The sequence shown here is derived from an EMBL/GenBank/DDBJ whole genome shotgun (WGS) entry which is preliminary data.</text>
</comment>
<dbReference type="SUPFAM" id="SSF52821">
    <property type="entry name" value="Rhodanese/Cell cycle control phosphatase"/>
    <property type="match status" value="1"/>
</dbReference>
<sequence length="112" mass="11899">MFARLLGLGTISPSALHELIRAKRVAVVDVNSPQSWLKARVPGAINLDPTSYDANDLPADKASRIVFYCSNPLCRKAPKAARRAKTLGYSNAVVMSAGISGWVGANMPTESG</sequence>
<reference evidence="2 3" key="1">
    <citation type="submission" date="2022-08" db="EMBL/GenBank/DDBJ databases">
        <title>Reclassification of Massilia species as members of the genera Telluria, Duganella, Pseudoduganella, Mokoshia gen. nov. and Zemynaea gen. nov. using orthogonal and non-orthogonal genome-based approaches.</title>
        <authorList>
            <person name="Bowman J.P."/>
        </authorList>
    </citation>
    <scope>NUCLEOTIDE SEQUENCE [LARGE SCALE GENOMIC DNA]</scope>
    <source>
        <strain evidence="2 3">JCM 31316</strain>
    </source>
</reference>
<protein>
    <submittedName>
        <fullName evidence="2">Rhodanese-like domain-containing protein</fullName>
    </submittedName>
</protein>
<proteinExistence type="predicted"/>
<organism evidence="2 3">
    <name type="scientific">Massilia pinisoli</name>
    <dbReference type="NCBI Taxonomy" id="1772194"/>
    <lineage>
        <taxon>Bacteria</taxon>
        <taxon>Pseudomonadati</taxon>
        <taxon>Pseudomonadota</taxon>
        <taxon>Betaproteobacteria</taxon>
        <taxon>Burkholderiales</taxon>
        <taxon>Oxalobacteraceae</taxon>
        <taxon>Telluria group</taxon>
        <taxon>Massilia</taxon>
    </lineage>
</organism>
<evidence type="ECO:0000313" key="2">
    <source>
        <dbReference type="EMBL" id="MCS0585235.1"/>
    </source>
</evidence>
<keyword evidence="3" id="KW-1185">Reference proteome</keyword>
<dbReference type="RefSeq" id="WP_258819762.1">
    <property type="nucleotide sequence ID" value="NZ_JANUGW010000030.1"/>
</dbReference>
<evidence type="ECO:0000313" key="3">
    <source>
        <dbReference type="Proteomes" id="UP001204151"/>
    </source>
</evidence>
<dbReference type="Gene3D" id="3.40.250.10">
    <property type="entry name" value="Rhodanese-like domain"/>
    <property type="match status" value="1"/>
</dbReference>
<dbReference type="Pfam" id="PF00581">
    <property type="entry name" value="Rhodanese"/>
    <property type="match status" value="1"/>
</dbReference>
<evidence type="ECO:0000259" key="1">
    <source>
        <dbReference type="PROSITE" id="PS50206"/>
    </source>
</evidence>
<dbReference type="Proteomes" id="UP001204151">
    <property type="component" value="Unassembled WGS sequence"/>
</dbReference>
<dbReference type="SMART" id="SM00450">
    <property type="entry name" value="RHOD"/>
    <property type="match status" value="1"/>
</dbReference>
<feature type="domain" description="Rhodanese" evidence="1">
    <location>
        <begin position="21"/>
        <end position="111"/>
    </location>
</feature>
<accession>A0ABT1ZZB8</accession>
<gene>
    <name evidence="2" type="ORF">NX784_26995</name>
</gene>
<dbReference type="PROSITE" id="PS50206">
    <property type="entry name" value="RHODANESE_3"/>
    <property type="match status" value="1"/>
</dbReference>
<dbReference type="InterPro" id="IPR001763">
    <property type="entry name" value="Rhodanese-like_dom"/>
</dbReference>
<dbReference type="InterPro" id="IPR036873">
    <property type="entry name" value="Rhodanese-like_dom_sf"/>
</dbReference>
<name>A0ABT1ZZB8_9BURK</name>